<evidence type="ECO:0000313" key="2">
    <source>
        <dbReference type="EMBL" id="KAE8420620.1"/>
    </source>
</evidence>
<proteinExistence type="predicted"/>
<reference evidence="2 3" key="1">
    <citation type="submission" date="2019-04" db="EMBL/GenBank/DDBJ databases">
        <authorList>
            <consortium name="DOE Joint Genome Institute"/>
            <person name="Mondo S."/>
            <person name="Kjaerbolling I."/>
            <person name="Vesth T."/>
            <person name="Frisvad J.C."/>
            <person name="Nybo J.L."/>
            <person name="Theobald S."/>
            <person name="Kildgaard S."/>
            <person name="Isbrandt T."/>
            <person name="Kuo A."/>
            <person name="Sato A."/>
            <person name="Lyhne E.K."/>
            <person name="Kogle M.E."/>
            <person name="Wiebenga A."/>
            <person name="Kun R.S."/>
            <person name="Lubbers R.J."/>
            <person name="Makela M.R."/>
            <person name="Barry K."/>
            <person name="Chovatia M."/>
            <person name="Clum A."/>
            <person name="Daum C."/>
            <person name="Haridas S."/>
            <person name="He G."/>
            <person name="LaButti K."/>
            <person name="Lipzen A."/>
            <person name="Riley R."/>
            <person name="Salamov A."/>
            <person name="Simmons B.A."/>
            <person name="Magnuson J.K."/>
            <person name="Henrissat B."/>
            <person name="Mortensen U.H."/>
            <person name="Larsen T.O."/>
            <person name="Devries R.P."/>
            <person name="Grigoriev I.V."/>
            <person name="Machida M."/>
            <person name="Baker S.E."/>
            <person name="Andersen M.R."/>
            <person name="Cantor M.N."/>
            <person name="Hua S.X."/>
        </authorList>
    </citation>
    <scope>NUCLEOTIDE SEQUENCE [LARGE SCALE GENOMIC DNA]</scope>
    <source>
        <strain evidence="2 3">CBS 117616</strain>
    </source>
</reference>
<dbReference type="EMBL" id="ML735707">
    <property type="protein sequence ID" value="KAE8420620.1"/>
    <property type="molecule type" value="Genomic_DNA"/>
</dbReference>
<keyword evidence="1" id="KW-1133">Transmembrane helix</keyword>
<organism evidence="2 3">
    <name type="scientific">Aspergillus pseudocaelatus</name>
    <dbReference type="NCBI Taxonomy" id="1825620"/>
    <lineage>
        <taxon>Eukaryota</taxon>
        <taxon>Fungi</taxon>
        <taxon>Dikarya</taxon>
        <taxon>Ascomycota</taxon>
        <taxon>Pezizomycotina</taxon>
        <taxon>Eurotiomycetes</taxon>
        <taxon>Eurotiomycetidae</taxon>
        <taxon>Eurotiales</taxon>
        <taxon>Aspergillaceae</taxon>
        <taxon>Aspergillus</taxon>
        <taxon>Aspergillus subgen. Circumdati</taxon>
    </lineage>
</organism>
<evidence type="ECO:0000256" key="1">
    <source>
        <dbReference type="SAM" id="Phobius"/>
    </source>
</evidence>
<gene>
    <name evidence="2" type="ORF">BDV36DRAFT_249230</name>
</gene>
<name>A0ABQ6WUC5_9EURO</name>
<keyword evidence="1" id="KW-0472">Membrane</keyword>
<keyword evidence="3" id="KW-1185">Reference proteome</keyword>
<sequence>MFLCLGHSLPSICQTSLSSLVSIQAESCAIYLFAFLHHPAVFAIFYFFIFFCF</sequence>
<keyword evidence="1" id="KW-0812">Transmembrane</keyword>
<accession>A0ABQ6WUC5</accession>
<protein>
    <submittedName>
        <fullName evidence="2">Uncharacterized protein</fullName>
    </submittedName>
</protein>
<feature type="transmembrane region" description="Helical" evidence="1">
    <location>
        <begin position="29"/>
        <end position="52"/>
    </location>
</feature>
<dbReference type="Proteomes" id="UP000325395">
    <property type="component" value="Unassembled WGS sequence"/>
</dbReference>
<evidence type="ECO:0000313" key="3">
    <source>
        <dbReference type="Proteomes" id="UP000325395"/>
    </source>
</evidence>